<evidence type="ECO:0000313" key="3">
    <source>
        <dbReference type="Proteomes" id="UP001597327"/>
    </source>
</evidence>
<reference evidence="3" key="1">
    <citation type="journal article" date="2019" name="Int. J. Syst. Evol. Microbiol.">
        <title>The Global Catalogue of Microorganisms (GCM) 10K type strain sequencing project: providing services to taxonomists for standard genome sequencing and annotation.</title>
        <authorList>
            <consortium name="The Broad Institute Genomics Platform"/>
            <consortium name="The Broad Institute Genome Sequencing Center for Infectious Disease"/>
            <person name="Wu L."/>
            <person name="Ma J."/>
        </authorList>
    </citation>
    <scope>NUCLEOTIDE SEQUENCE [LARGE SCALE GENOMIC DNA]</scope>
    <source>
        <strain evidence="3">JCM 3369</strain>
    </source>
</reference>
<name>A0ABW4JUM2_9HYPH</name>
<dbReference type="RefSeq" id="WP_149891660.1">
    <property type="nucleotide sequence ID" value="NZ_JBHUFA010000001.1"/>
</dbReference>
<organism evidence="2 3">
    <name type="scientific">Roseibium aestuarii</name>
    <dbReference type="NCBI Taxonomy" id="2600299"/>
    <lineage>
        <taxon>Bacteria</taxon>
        <taxon>Pseudomonadati</taxon>
        <taxon>Pseudomonadota</taxon>
        <taxon>Alphaproteobacteria</taxon>
        <taxon>Hyphomicrobiales</taxon>
        <taxon>Stappiaceae</taxon>
        <taxon>Roseibium</taxon>
    </lineage>
</organism>
<sequence>MADTTGFTQIASTGRDPMRSSWRRALCLSLLLALSPLSPLSGLAASSPAQAATREDLPVEAVTPPAASAESLSDDPLPALLSAMTPDQRDEFFIFLAGNAYVALHDRLAEAVLQRLGLEKGPSPQTTLDALSAIQMSALAEDEAALYLSTGLIGAVALGHMASSPATELSALPARSDLANRLLLCSQLDPDDPAGFAALAEGLGYPEEDLETCAPRLNAAFDTWHDLTFGLRPEAVPDRVPVAVIHEDAATDPLRLFLKESHLLELVASQMNQLYGFTRPLTLAARNCTTPAIAWDDARSEVTLCDGLLRGYGALFLEIFPATYDGEGDGESYNEDEDAAAPDARGAQGN</sequence>
<feature type="region of interest" description="Disordered" evidence="1">
    <location>
        <begin position="327"/>
        <end position="350"/>
    </location>
</feature>
<keyword evidence="3" id="KW-1185">Reference proteome</keyword>
<protein>
    <submittedName>
        <fullName evidence="2">Uncharacterized protein</fullName>
    </submittedName>
</protein>
<accession>A0ABW4JUM2</accession>
<proteinExistence type="predicted"/>
<dbReference type="Proteomes" id="UP001597327">
    <property type="component" value="Unassembled WGS sequence"/>
</dbReference>
<feature type="compositionally biased region" description="Acidic residues" evidence="1">
    <location>
        <begin position="327"/>
        <end position="340"/>
    </location>
</feature>
<evidence type="ECO:0000313" key="2">
    <source>
        <dbReference type="EMBL" id="MFD1694491.1"/>
    </source>
</evidence>
<evidence type="ECO:0000256" key="1">
    <source>
        <dbReference type="SAM" id="MobiDB-lite"/>
    </source>
</evidence>
<comment type="caution">
    <text evidence="2">The sequence shown here is derived from an EMBL/GenBank/DDBJ whole genome shotgun (WGS) entry which is preliminary data.</text>
</comment>
<dbReference type="EMBL" id="JBHUFA010000001">
    <property type="protein sequence ID" value="MFD1694491.1"/>
    <property type="molecule type" value="Genomic_DNA"/>
</dbReference>
<gene>
    <name evidence="2" type="ORF">ACFSC7_03115</name>
</gene>